<dbReference type="PROSITE" id="PS51503">
    <property type="entry name" value="HIG1"/>
    <property type="match status" value="1"/>
</dbReference>
<feature type="transmembrane region" description="Helical" evidence="6">
    <location>
        <begin position="150"/>
        <end position="171"/>
    </location>
</feature>
<dbReference type="OMA" id="LWMDMVE"/>
<dbReference type="PANTHER" id="PTHR28018:SF3">
    <property type="entry name" value="RESPIRATORY SUPERCOMPLEX FACTOR 2, MITOCHONDRIAL"/>
    <property type="match status" value="1"/>
</dbReference>
<proteinExistence type="predicted"/>
<dbReference type="Proteomes" id="UP000007148">
    <property type="component" value="Unassembled WGS sequence"/>
</dbReference>
<evidence type="ECO:0000256" key="4">
    <source>
        <dbReference type="ARBA" id="ARBA00023136"/>
    </source>
</evidence>
<dbReference type="HOGENOM" id="CLU_079101_1_1_1"/>
<dbReference type="EMBL" id="CAFZ01000242">
    <property type="protein sequence ID" value="CCA73648.1"/>
    <property type="molecule type" value="Genomic_DNA"/>
</dbReference>
<evidence type="ECO:0000256" key="5">
    <source>
        <dbReference type="SAM" id="MobiDB-lite"/>
    </source>
</evidence>
<keyword evidence="4 6" id="KW-0472">Membrane</keyword>
<evidence type="ECO:0000256" key="3">
    <source>
        <dbReference type="ARBA" id="ARBA00022989"/>
    </source>
</evidence>
<dbReference type="InterPro" id="IPR040153">
    <property type="entry name" value="Rcf2"/>
</dbReference>
<dbReference type="PANTHER" id="PTHR28018">
    <property type="entry name" value="RESPIRATORY SUPERCOMPLEX FACTOR 2, MITOCHONDRIAL"/>
    <property type="match status" value="1"/>
</dbReference>
<comment type="caution">
    <text evidence="8">The sequence shown here is derived from an EMBL/GenBank/DDBJ whole genome shotgun (WGS) entry which is preliminary data.</text>
</comment>
<dbReference type="AlphaFoldDB" id="G4TQQ5"/>
<keyword evidence="2 6" id="KW-0812">Transmembrane</keyword>
<dbReference type="eggNOG" id="ENOG502QT50">
    <property type="taxonomic scope" value="Eukaryota"/>
</dbReference>
<evidence type="ECO:0000313" key="9">
    <source>
        <dbReference type="Proteomes" id="UP000007148"/>
    </source>
</evidence>
<feature type="domain" description="HIG1" evidence="7">
    <location>
        <begin position="92"/>
        <end position="183"/>
    </location>
</feature>
<accession>G4TQQ5</accession>
<organism evidence="8 9">
    <name type="scientific">Serendipita indica (strain DSM 11827)</name>
    <name type="common">Root endophyte fungus</name>
    <name type="synonym">Piriformospora indica</name>
    <dbReference type="NCBI Taxonomy" id="1109443"/>
    <lineage>
        <taxon>Eukaryota</taxon>
        <taxon>Fungi</taxon>
        <taxon>Dikarya</taxon>
        <taxon>Basidiomycota</taxon>
        <taxon>Agaricomycotina</taxon>
        <taxon>Agaricomycetes</taxon>
        <taxon>Sebacinales</taxon>
        <taxon>Serendipitaceae</taxon>
        <taxon>Serendipita</taxon>
    </lineage>
</organism>
<dbReference type="FunCoup" id="G4TQQ5">
    <property type="interactions" value="54"/>
</dbReference>
<dbReference type="Pfam" id="PF04588">
    <property type="entry name" value="HIG_1_N"/>
    <property type="match status" value="1"/>
</dbReference>
<evidence type="ECO:0000259" key="7">
    <source>
        <dbReference type="PROSITE" id="PS51503"/>
    </source>
</evidence>
<dbReference type="GO" id="GO:0005739">
    <property type="term" value="C:mitochondrion"/>
    <property type="evidence" value="ECO:0007669"/>
    <property type="project" value="UniProtKB-SubCell"/>
</dbReference>
<feature type="transmembrane region" description="Helical" evidence="6">
    <location>
        <begin position="120"/>
        <end position="138"/>
    </location>
</feature>
<dbReference type="OrthoDB" id="1915122at2759"/>
<name>G4TQQ5_SERID</name>
<keyword evidence="3 6" id="KW-1133">Transmembrane helix</keyword>
<gene>
    <name evidence="8" type="ORF">PIIN_07601</name>
</gene>
<feature type="region of interest" description="Disordered" evidence="5">
    <location>
        <begin position="174"/>
        <end position="208"/>
    </location>
</feature>
<dbReference type="STRING" id="1109443.G4TQQ5"/>
<feature type="compositionally biased region" description="Basic and acidic residues" evidence="5">
    <location>
        <begin position="174"/>
        <end position="185"/>
    </location>
</feature>
<sequence>MKLVTQEELKEFDAVTRDGGIKGLALGLGTSVPLSLYLQRYSPRYQRLPVPLKAFGVVMLTSATTVIWAERAGLQYDKRRYSSSLYSEEEKTRIAENEKAKAQRLSIGEKATNFVNENKYSVIVGSWAASMVGAWAYISRDKLQTVSQRIVQVRVFAQGVTLAMIIGTALLSQKERQERKEHPPVDHSWMNQMRQKPEDATVQKVTTA</sequence>
<dbReference type="InterPro" id="IPR007667">
    <property type="entry name" value="Hypoxia_induced_domain"/>
</dbReference>
<comment type="subcellular location">
    <subcellularLocation>
        <location evidence="1">Mitochondrion</location>
    </subcellularLocation>
</comment>
<dbReference type="InParanoid" id="G4TQQ5"/>
<dbReference type="GO" id="GO:0033617">
    <property type="term" value="P:mitochondrial respiratory chain complex IV assembly"/>
    <property type="evidence" value="ECO:0007669"/>
    <property type="project" value="TreeGrafter"/>
</dbReference>
<evidence type="ECO:0000256" key="2">
    <source>
        <dbReference type="ARBA" id="ARBA00022692"/>
    </source>
</evidence>
<evidence type="ECO:0000313" key="8">
    <source>
        <dbReference type="EMBL" id="CCA73648.1"/>
    </source>
</evidence>
<protein>
    <recommendedName>
        <fullName evidence="7">HIG1 domain-containing protein</fullName>
    </recommendedName>
</protein>
<evidence type="ECO:0000256" key="1">
    <source>
        <dbReference type="ARBA" id="ARBA00004173"/>
    </source>
</evidence>
<evidence type="ECO:0000256" key="6">
    <source>
        <dbReference type="SAM" id="Phobius"/>
    </source>
</evidence>
<keyword evidence="9" id="KW-1185">Reference proteome</keyword>
<reference evidence="8 9" key="1">
    <citation type="journal article" date="2011" name="PLoS Pathog.">
        <title>Endophytic Life Strategies Decoded by Genome and Transcriptome Analyses of the Mutualistic Root Symbiont Piriformospora indica.</title>
        <authorList>
            <person name="Zuccaro A."/>
            <person name="Lahrmann U."/>
            <person name="Guldener U."/>
            <person name="Langen G."/>
            <person name="Pfiffi S."/>
            <person name="Biedenkopf D."/>
            <person name="Wong P."/>
            <person name="Samans B."/>
            <person name="Grimm C."/>
            <person name="Basiewicz M."/>
            <person name="Murat C."/>
            <person name="Martin F."/>
            <person name="Kogel K.H."/>
        </authorList>
    </citation>
    <scope>NUCLEOTIDE SEQUENCE [LARGE SCALE GENOMIC DNA]</scope>
    <source>
        <strain evidence="8 9">DSM 11827</strain>
    </source>
</reference>